<organism evidence="1 2">
    <name type="scientific">Dreissena polymorpha</name>
    <name type="common">Zebra mussel</name>
    <name type="synonym">Mytilus polymorpha</name>
    <dbReference type="NCBI Taxonomy" id="45954"/>
    <lineage>
        <taxon>Eukaryota</taxon>
        <taxon>Metazoa</taxon>
        <taxon>Spiralia</taxon>
        <taxon>Lophotrochozoa</taxon>
        <taxon>Mollusca</taxon>
        <taxon>Bivalvia</taxon>
        <taxon>Autobranchia</taxon>
        <taxon>Heteroconchia</taxon>
        <taxon>Euheterodonta</taxon>
        <taxon>Imparidentia</taxon>
        <taxon>Neoheterodontei</taxon>
        <taxon>Myida</taxon>
        <taxon>Dreissenoidea</taxon>
        <taxon>Dreissenidae</taxon>
        <taxon>Dreissena</taxon>
    </lineage>
</organism>
<comment type="caution">
    <text evidence="1">The sequence shown here is derived from an EMBL/GenBank/DDBJ whole genome shotgun (WGS) entry which is preliminary data.</text>
</comment>
<name>A0A9D4N8F7_DREPO</name>
<reference evidence="1" key="2">
    <citation type="submission" date="2020-11" db="EMBL/GenBank/DDBJ databases">
        <authorList>
            <person name="McCartney M.A."/>
            <person name="Auch B."/>
            <person name="Kono T."/>
            <person name="Mallez S."/>
            <person name="Becker A."/>
            <person name="Gohl D.M."/>
            <person name="Silverstein K.A.T."/>
            <person name="Koren S."/>
            <person name="Bechman K.B."/>
            <person name="Herman A."/>
            <person name="Abrahante J.E."/>
            <person name="Garbe J."/>
        </authorList>
    </citation>
    <scope>NUCLEOTIDE SEQUENCE</scope>
    <source>
        <strain evidence="1">Duluth1</strain>
        <tissue evidence="1">Whole animal</tissue>
    </source>
</reference>
<gene>
    <name evidence="1" type="ORF">DPMN_015787</name>
</gene>
<sequence>MELCIINMNKRWSVGDSCPTPLPTQDIVTKTLIIYLNFNKDYLLLKVIASAKYEAHHSIL</sequence>
<evidence type="ECO:0000313" key="2">
    <source>
        <dbReference type="Proteomes" id="UP000828390"/>
    </source>
</evidence>
<protein>
    <submittedName>
        <fullName evidence="1">Uncharacterized protein</fullName>
    </submittedName>
</protein>
<evidence type="ECO:0000313" key="1">
    <source>
        <dbReference type="EMBL" id="KAH3891682.1"/>
    </source>
</evidence>
<accession>A0A9D4N8F7</accession>
<keyword evidence="2" id="KW-1185">Reference proteome</keyword>
<reference evidence="1" key="1">
    <citation type="journal article" date="2019" name="bioRxiv">
        <title>The Genome of the Zebra Mussel, Dreissena polymorpha: A Resource for Invasive Species Research.</title>
        <authorList>
            <person name="McCartney M.A."/>
            <person name="Auch B."/>
            <person name="Kono T."/>
            <person name="Mallez S."/>
            <person name="Zhang Y."/>
            <person name="Obille A."/>
            <person name="Becker A."/>
            <person name="Abrahante J.E."/>
            <person name="Garbe J."/>
            <person name="Badalamenti J.P."/>
            <person name="Herman A."/>
            <person name="Mangelson H."/>
            <person name="Liachko I."/>
            <person name="Sullivan S."/>
            <person name="Sone E.D."/>
            <person name="Koren S."/>
            <person name="Silverstein K.A.T."/>
            <person name="Beckman K.B."/>
            <person name="Gohl D.M."/>
        </authorList>
    </citation>
    <scope>NUCLEOTIDE SEQUENCE</scope>
    <source>
        <strain evidence="1">Duluth1</strain>
        <tissue evidence="1">Whole animal</tissue>
    </source>
</reference>
<dbReference type="AlphaFoldDB" id="A0A9D4N8F7"/>
<dbReference type="Proteomes" id="UP000828390">
    <property type="component" value="Unassembled WGS sequence"/>
</dbReference>
<dbReference type="EMBL" id="JAIWYP010000001">
    <property type="protein sequence ID" value="KAH3891682.1"/>
    <property type="molecule type" value="Genomic_DNA"/>
</dbReference>
<proteinExistence type="predicted"/>